<protein>
    <submittedName>
        <fullName evidence="1">Uncharacterized protein</fullName>
    </submittedName>
</protein>
<proteinExistence type="predicted"/>
<accession>A0A371EGM9</accession>
<name>A0A371EGM9_MUCPR</name>
<dbReference type="EMBL" id="QJKJ01014019">
    <property type="protein sequence ID" value="RDX65207.1"/>
    <property type="molecule type" value="Genomic_DNA"/>
</dbReference>
<sequence>IRGRRDDVNAILDLVDIVRHIYPQHVILCQREKKFLRVSEGHQSILRLLFHFRTRVNARLKISWFKSHDCHVLLQQLLPMAIRNVLPRNVRKVPNQIVLIL</sequence>
<comment type="caution">
    <text evidence="1">The sequence shown here is derived from an EMBL/GenBank/DDBJ whole genome shotgun (WGS) entry which is preliminary data.</text>
</comment>
<evidence type="ECO:0000313" key="2">
    <source>
        <dbReference type="Proteomes" id="UP000257109"/>
    </source>
</evidence>
<feature type="non-terminal residue" evidence="1">
    <location>
        <position position="101"/>
    </location>
</feature>
<dbReference type="OrthoDB" id="1933679at2759"/>
<feature type="non-terminal residue" evidence="1">
    <location>
        <position position="1"/>
    </location>
</feature>
<dbReference type="Proteomes" id="UP000257109">
    <property type="component" value="Unassembled WGS sequence"/>
</dbReference>
<organism evidence="1 2">
    <name type="scientific">Mucuna pruriens</name>
    <name type="common">Velvet bean</name>
    <name type="synonym">Dolichos pruriens</name>
    <dbReference type="NCBI Taxonomy" id="157652"/>
    <lineage>
        <taxon>Eukaryota</taxon>
        <taxon>Viridiplantae</taxon>
        <taxon>Streptophyta</taxon>
        <taxon>Embryophyta</taxon>
        <taxon>Tracheophyta</taxon>
        <taxon>Spermatophyta</taxon>
        <taxon>Magnoliopsida</taxon>
        <taxon>eudicotyledons</taxon>
        <taxon>Gunneridae</taxon>
        <taxon>Pentapetalae</taxon>
        <taxon>rosids</taxon>
        <taxon>fabids</taxon>
        <taxon>Fabales</taxon>
        <taxon>Fabaceae</taxon>
        <taxon>Papilionoideae</taxon>
        <taxon>50 kb inversion clade</taxon>
        <taxon>NPAAA clade</taxon>
        <taxon>indigoferoid/millettioid clade</taxon>
        <taxon>Phaseoleae</taxon>
        <taxon>Mucuna</taxon>
    </lineage>
</organism>
<reference evidence="1" key="1">
    <citation type="submission" date="2018-05" db="EMBL/GenBank/DDBJ databases">
        <title>Draft genome of Mucuna pruriens seed.</title>
        <authorList>
            <person name="Nnadi N.E."/>
            <person name="Vos R."/>
            <person name="Hasami M.H."/>
            <person name="Devisetty U.K."/>
            <person name="Aguiy J.C."/>
        </authorList>
    </citation>
    <scope>NUCLEOTIDE SEQUENCE [LARGE SCALE GENOMIC DNA]</scope>
    <source>
        <strain evidence="1">JCA_2017</strain>
    </source>
</reference>
<dbReference type="AlphaFoldDB" id="A0A371EGM9"/>
<gene>
    <name evidence="1" type="ORF">CR513_56156</name>
</gene>
<evidence type="ECO:0000313" key="1">
    <source>
        <dbReference type="EMBL" id="RDX65207.1"/>
    </source>
</evidence>
<keyword evidence="2" id="KW-1185">Reference proteome</keyword>